<dbReference type="AlphaFoldDB" id="A0A073JMJ3"/>
<sequence>MNLMADLCVNLVPLFNALPQDEKMQIEKLVQHKNYQKGEVIIDPTINDNLVIVADGNAKQYTLDEDGYENVLQILHTGDYIGEDWLFGQKNINNYIEATEHSEICLLKRQDLLKLMHKQPELSIRLLELNIVKVSEMQKQIHLLALPKVEDRLLKYLQTYADEIGENNFTLPLKMKDLALYLGTTPETLSRKFALLEKQGQLKRQLRRIELFEN</sequence>
<dbReference type="PROSITE" id="PS50042">
    <property type="entry name" value="CNMP_BINDING_3"/>
    <property type="match status" value="1"/>
</dbReference>
<comment type="caution">
    <text evidence="6">The sequence shown here is derived from an EMBL/GenBank/DDBJ whole genome shotgun (WGS) entry which is preliminary data.</text>
</comment>
<dbReference type="SMART" id="SM00419">
    <property type="entry name" value="HTH_CRP"/>
    <property type="match status" value="1"/>
</dbReference>
<name>A0A073JMJ3_LIMRT</name>
<dbReference type="SUPFAM" id="SSF46785">
    <property type="entry name" value="Winged helix' DNA-binding domain"/>
    <property type="match status" value="1"/>
</dbReference>
<dbReference type="InterPro" id="IPR012318">
    <property type="entry name" value="HTH_CRP"/>
</dbReference>
<dbReference type="Pfam" id="PF13545">
    <property type="entry name" value="HTH_Crp_2"/>
    <property type="match status" value="1"/>
</dbReference>
<keyword evidence="2" id="KW-0238">DNA-binding</keyword>
<keyword evidence="3" id="KW-0804">Transcription</keyword>
<dbReference type="InterPro" id="IPR036390">
    <property type="entry name" value="WH_DNA-bd_sf"/>
</dbReference>
<dbReference type="PROSITE" id="PS51063">
    <property type="entry name" value="HTH_CRP_2"/>
    <property type="match status" value="1"/>
</dbReference>
<keyword evidence="1" id="KW-0805">Transcription regulation</keyword>
<feature type="domain" description="HTH crp-type" evidence="5">
    <location>
        <begin position="147"/>
        <end position="214"/>
    </location>
</feature>
<dbReference type="SUPFAM" id="SSF51206">
    <property type="entry name" value="cAMP-binding domain-like"/>
    <property type="match status" value="1"/>
</dbReference>
<reference evidence="6 7" key="1">
    <citation type="submission" date="2014-06" db="EMBL/GenBank/DDBJ databases">
        <title>Genetic determinant of reutericyclin biosynthesis of Lactobacillus reuteri.</title>
        <authorList>
            <person name="Lin X."/>
            <person name="Duar R."/>
            <person name="Walter J."/>
            <person name="Gaenzle M."/>
        </authorList>
    </citation>
    <scope>NUCLEOTIDE SEQUENCE [LARGE SCALE GENOMIC DNA]</scope>
    <source>
        <strain evidence="6 7">LTH2584</strain>
    </source>
</reference>
<evidence type="ECO:0000313" key="7">
    <source>
        <dbReference type="Proteomes" id="UP000027731"/>
    </source>
</evidence>
<gene>
    <name evidence="6" type="ORF">LR3_07355</name>
</gene>
<dbReference type="InterPro" id="IPR014710">
    <property type="entry name" value="RmlC-like_jellyroll"/>
</dbReference>
<dbReference type="PANTHER" id="PTHR24567">
    <property type="entry name" value="CRP FAMILY TRANSCRIPTIONAL REGULATORY PROTEIN"/>
    <property type="match status" value="1"/>
</dbReference>
<dbReference type="PANTHER" id="PTHR24567:SF26">
    <property type="entry name" value="REGULATORY PROTEIN YEIL"/>
    <property type="match status" value="1"/>
</dbReference>
<accession>A0A073JMJ3</accession>
<dbReference type="GO" id="GO:0003677">
    <property type="term" value="F:DNA binding"/>
    <property type="evidence" value="ECO:0007669"/>
    <property type="project" value="UniProtKB-KW"/>
</dbReference>
<dbReference type="Proteomes" id="UP000027731">
    <property type="component" value="Unassembled WGS sequence"/>
</dbReference>
<dbReference type="GO" id="GO:0005829">
    <property type="term" value="C:cytosol"/>
    <property type="evidence" value="ECO:0007669"/>
    <property type="project" value="TreeGrafter"/>
</dbReference>
<dbReference type="InterPro" id="IPR036388">
    <property type="entry name" value="WH-like_DNA-bd_sf"/>
</dbReference>
<evidence type="ECO:0000256" key="1">
    <source>
        <dbReference type="ARBA" id="ARBA00023015"/>
    </source>
</evidence>
<dbReference type="CDD" id="cd00038">
    <property type="entry name" value="CAP_ED"/>
    <property type="match status" value="1"/>
</dbReference>
<dbReference type="SMART" id="SM00100">
    <property type="entry name" value="cNMP"/>
    <property type="match status" value="1"/>
</dbReference>
<evidence type="ECO:0000313" key="6">
    <source>
        <dbReference type="EMBL" id="KEK15578.1"/>
    </source>
</evidence>
<feature type="domain" description="Cyclic nucleotide-binding" evidence="4">
    <location>
        <begin position="14"/>
        <end position="133"/>
    </location>
</feature>
<dbReference type="Gene3D" id="2.60.120.10">
    <property type="entry name" value="Jelly Rolls"/>
    <property type="match status" value="1"/>
</dbReference>
<evidence type="ECO:0000259" key="4">
    <source>
        <dbReference type="PROSITE" id="PS50042"/>
    </source>
</evidence>
<protein>
    <submittedName>
        <fullName evidence="6">Crp/Fnr family transcriptional regulator</fullName>
    </submittedName>
</protein>
<dbReference type="PATRIC" id="fig|1598.90.peg.902"/>
<dbReference type="GO" id="GO:0003700">
    <property type="term" value="F:DNA-binding transcription factor activity"/>
    <property type="evidence" value="ECO:0007669"/>
    <property type="project" value="TreeGrafter"/>
</dbReference>
<dbReference type="PRINTS" id="PR00034">
    <property type="entry name" value="HTHCRP"/>
</dbReference>
<dbReference type="Pfam" id="PF00027">
    <property type="entry name" value="cNMP_binding"/>
    <property type="match status" value="1"/>
</dbReference>
<dbReference type="EMBL" id="JOSX01000013">
    <property type="protein sequence ID" value="KEK15578.1"/>
    <property type="molecule type" value="Genomic_DNA"/>
</dbReference>
<proteinExistence type="predicted"/>
<dbReference type="InterPro" id="IPR050397">
    <property type="entry name" value="Env_Response_Regulators"/>
</dbReference>
<evidence type="ECO:0000259" key="5">
    <source>
        <dbReference type="PROSITE" id="PS51063"/>
    </source>
</evidence>
<organism evidence="6 7">
    <name type="scientific">Limosilactobacillus reuteri</name>
    <name type="common">Lactobacillus reuteri</name>
    <dbReference type="NCBI Taxonomy" id="1598"/>
    <lineage>
        <taxon>Bacteria</taxon>
        <taxon>Bacillati</taxon>
        <taxon>Bacillota</taxon>
        <taxon>Bacilli</taxon>
        <taxon>Lactobacillales</taxon>
        <taxon>Lactobacillaceae</taxon>
        <taxon>Limosilactobacillus</taxon>
    </lineage>
</organism>
<evidence type="ECO:0000256" key="3">
    <source>
        <dbReference type="ARBA" id="ARBA00023163"/>
    </source>
</evidence>
<dbReference type="Gene3D" id="1.10.10.10">
    <property type="entry name" value="Winged helix-like DNA-binding domain superfamily/Winged helix DNA-binding domain"/>
    <property type="match status" value="1"/>
</dbReference>
<evidence type="ECO:0000256" key="2">
    <source>
        <dbReference type="ARBA" id="ARBA00023125"/>
    </source>
</evidence>
<dbReference type="InterPro" id="IPR018490">
    <property type="entry name" value="cNMP-bd_dom_sf"/>
</dbReference>
<dbReference type="InterPro" id="IPR000595">
    <property type="entry name" value="cNMP-bd_dom"/>
</dbReference>